<dbReference type="VEuPathDB" id="VectorBase:GPAI006877"/>
<proteinExistence type="predicted"/>
<feature type="region of interest" description="Disordered" evidence="1">
    <location>
        <begin position="71"/>
        <end position="165"/>
    </location>
</feature>
<sequence length="353" mass="40482">MNLRFDDNRISAAIIVEGQRAIATVDTGTTIGFLTETLARQLEQTCKGNQEELQMLLSSPEPGPVTTGLTNDPDHLGFHPRRPACRNTASPVSIAPPSQNQNKHIEVAPTPETRRIVRDTRPLSQNTSCESSKDSKRERSAKRSERRNKIAEIVPQPATRRNLPRDEHVRAGARLIINHFPEERKICEQYTIYDLTEEIVEKKCWPDTTVLLVVCGPISAAFGEIFVDYFLRGGKVLSLCSDVLHFILPNYRTAEVLKYSFDNIVALEINTHDFSKIREHELVQFSYDKWHKVKMMHHMTLISERLKNLDIRLKWPNDVYAYGINKIGGLCLHSFLTHDFNKFQRKMENFSTK</sequence>
<dbReference type="PANTHER" id="PTHR12835">
    <property type="entry name" value="BIOTIN PROTEIN LIGASE"/>
    <property type="match status" value="1"/>
</dbReference>
<dbReference type="Proteomes" id="UP000092445">
    <property type="component" value="Unassembled WGS sequence"/>
</dbReference>
<organism evidence="2 3">
    <name type="scientific">Glossina pallidipes</name>
    <name type="common">Tsetse fly</name>
    <dbReference type="NCBI Taxonomy" id="7398"/>
    <lineage>
        <taxon>Eukaryota</taxon>
        <taxon>Metazoa</taxon>
        <taxon>Ecdysozoa</taxon>
        <taxon>Arthropoda</taxon>
        <taxon>Hexapoda</taxon>
        <taxon>Insecta</taxon>
        <taxon>Pterygota</taxon>
        <taxon>Neoptera</taxon>
        <taxon>Endopterygota</taxon>
        <taxon>Diptera</taxon>
        <taxon>Brachycera</taxon>
        <taxon>Muscomorpha</taxon>
        <taxon>Hippoboscoidea</taxon>
        <taxon>Glossinidae</taxon>
        <taxon>Glossina</taxon>
    </lineage>
</organism>
<protein>
    <submittedName>
        <fullName evidence="2">Uncharacterized protein</fullName>
    </submittedName>
</protein>
<feature type="compositionally biased region" description="Basic and acidic residues" evidence="1">
    <location>
        <begin position="112"/>
        <end position="121"/>
    </location>
</feature>
<feature type="compositionally biased region" description="Polar residues" evidence="1">
    <location>
        <begin position="87"/>
        <end position="102"/>
    </location>
</feature>
<keyword evidence="3" id="KW-1185">Reference proteome</keyword>
<evidence type="ECO:0000313" key="2">
    <source>
        <dbReference type="EnsemblMetazoa" id="GPAI006877-PA"/>
    </source>
</evidence>
<reference evidence="2" key="2">
    <citation type="submission" date="2020-05" db="UniProtKB">
        <authorList>
            <consortium name="EnsemblMetazoa"/>
        </authorList>
    </citation>
    <scope>IDENTIFICATION</scope>
    <source>
        <strain evidence="2">IAEA</strain>
    </source>
</reference>
<evidence type="ECO:0000256" key="1">
    <source>
        <dbReference type="SAM" id="MobiDB-lite"/>
    </source>
</evidence>
<reference evidence="3" key="1">
    <citation type="submission" date="2014-03" db="EMBL/GenBank/DDBJ databases">
        <authorList>
            <person name="Aksoy S."/>
            <person name="Warren W."/>
            <person name="Wilson R.K."/>
        </authorList>
    </citation>
    <scope>NUCLEOTIDE SEQUENCE [LARGE SCALE GENOMIC DNA]</scope>
    <source>
        <strain evidence="3">IAEA</strain>
    </source>
</reference>
<evidence type="ECO:0000313" key="3">
    <source>
        <dbReference type="Proteomes" id="UP000092445"/>
    </source>
</evidence>
<dbReference type="PANTHER" id="PTHR12835:SF5">
    <property type="entry name" value="BIOTIN--PROTEIN LIGASE"/>
    <property type="match status" value="1"/>
</dbReference>
<feature type="compositionally biased region" description="Basic and acidic residues" evidence="1">
    <location>
        <begin position="131"/>
        <end position="150"/>
    </location>
</feature>
<name>A0A1A9Z8E8_GLOPL</name>
<accession>A0A1A9Z8E8</accession>
<dbReference type="EnsemblMetazoa" id="GPAI006877-RA">
    <property type="protein sequence ID" value="GPAI006877-PA"/>
    <property type="gene ID" value="GPAI006877"/>
</dbReference>
<dbReference type="GO" id="GO:0004077">
    <property type="term" value="F:biotin--[biotin carboxyl-carrier protein] ligase activity"/>
    <property type="evidence" value="ECO:0007669"/>
    <property type="project" value="TreeGrafter"/>
</dbReference>
<dbReference type="AlphaFoldDB" id="A0A1A9Z8E8"/>
<dbReference type="GO" id="GO:0005737">
    <property type="term" value="C:cytoplasm"/>
    <property type="evidence" value="ECO:0007669"/>
    <property type="project" value="TreeGrafter"/>
</dbReference>
<dbReference type="STRING" id="7398.A0A1A9Z8E8"/>